<evidence type="ECO:0000259" key="2">
    <source>
        <dbReference type="Pfam" id="PF13472"/>
    </source>
</evidence>
<dbReference type="InterPro" id="IPR036514">
    <property type="entry name" value="SGNH_hydro_sf"/>
</dbReference>
<keyword evidence="4" id="KW-1185">Reference proteome</keyword>
<proteinExistence type="predicted"/>
<feature type="region of interest" description="Disordered" evidence="1">
    <location>
        <begin position="341"/>
        <end position="379"/>
    </location>
</feature>
<evidence type="ECO:0000313" key="4">
    <source>
        <dbReference type="Proteomes" id="UP001500902"/>
    </source>
</evidence>
<accession>A0ABP7D095</accession>
<name>A0ABP7D095_9ACTN</name>
<protein>
    <recommendedName>
        <fullName evidence="2">SGNH hydrolase-type esterase domain-containing protein</fullName>
    </recommendedName>
</protein>
<dbReference type="EMBL" id="BAAAZP010000150">
    <property type="protein sequence ID" value="GAA3697515.1"/>
    <property type="molecule type" value="Genomic_DNA"/>
</dbReference>
<dbReference type="InterPro" id="IPR053140">
    <property type="entry name" value="GDSL_Rv0518-like"/>
</dbReference>
<dbReference type="Proteomes" id="UP001500902">
    <property type="component" value="Unassembled WGS sequence"/>
</dbReference>
<gene>
    <name evidence="3" type="ORF">GCM10022224_074250</name>
</gene>
<dbReference type="CDD" id="cd01832">
    <property type="entry name" value="SGNH_hydrolase_like_1"/>
    <property type="match status" value="1"/>
</dbReference>
<feature type="region of interest" description="Disordered" evidence="1">
    <location>
        <begin position="1"/>
        <end position="42"/>
    </location>
</feature>
<dbReference type="Pfam" id="PF13472">
    <property type="entry name" value="Lipase_GDSL_2"/>
    <property type="match status" value="1"/>
</dbReference>
<dbReference type="PANTHER" id="PTHR43784:SF2">
    <property type="entry name" value="GDSL-LIKE LIPASE_ACYLHYDROLASE, PUTATIVE (AFU_ORTHOLOGUE AFUA_2G00820)-RELATED"/>
    <property type="match status" value="1"/>
</dbReference>
<comment type="caution">
    <text evidence="3">The sequence shown here is derived from an EMBL/GenBank/DDBJ whole genome shotgun (WGS) entry which is preliminary data.</text>
</comment>
<organism evidence="3 4">
    <name type="scientific">Nonomuraea antimicrobica</name>
    <dbReference type="NCBI Taxonomy" id="561173"/>
    <lineage>
        <taxon>Bacteria</taxon>
        <taxon>Bacillati</taxon>
        <taxon>Actinomycetota</taxon>
        <taxon>Actinomycetes</taxon>
        <taxon>Streptosporangiales</taxon>
        <taxon>Streptosporangiaceae</taxon>
        <taxon>Nonomuraea</taxon>
    </lineage>
</organism>
<feature type="domain" description="SGNH hydrolase-type esterase" evidence="2">
    <location>
        <begin position="53"/>
        <end position="225"/>
    </location>
</feature>
<dbReference type="SUPFAM" id="SSF52266">
    <property type="entry name" value="SGNH hydrolase"/>
    <property type="match status" value="1"/>
</dbReference>
<dbReference type="InterPro" id="IPR013830">
    <property type="entry name" value="SGNH_hydro"/>
</dbReference>
<evidence type="ECO:0000313" key="3">
    <source>
        <dbReference type="EMBL" id="GAA3697515.1"/>
    </source>
</evidence>
<evidence type="ECO:0000256" key="1">
    <source>
        <dbReference type="SAM" id="MobiDB-lite"/>
    </source>
</evidence>
<reference evidence="4" key="1">
    <citation type="journal article" date="2019" name="Int. J. Syst. Evol. Microbiol.">
        <title>The Global Catalogue of Microorganisms (GCM) 10K type strain sequencing project: providing services to taxonomists for standard genome sequencing and annotation.</title>
        <authorList>
            <consortium name="The Broad Institute Genomics Platform"/>
            <consortium name="The Broad Institute Genome Sequencing Center for Infectious Disease"/>
            <person name="Wu L."/>
            <person name="Ma J."/>
        </authorList>
    </citation>
    <scope>NUCLEOTIDE SEQUENCE [LARGE SCALE GENOMIC DNA]</scope>
    <source>
        <strain evidence="4">JCM 16904</strain>
    </source>
</reference>
<sequence>MTGTPKTRLPGEHRPGTRRPGGGVTGRPDVRSPDLPGTRVDLPAETGVIRVAALGDSVTVGMGDPVRGRGWAGLLAESLAPSGRVELGNYAVCGARVADVVRDQLPRALELRPTVATVLVGVNDTLRGDFDQDVFAADYAHLLARLSETSAVVLTCTLPDPGLMLRLPGALHRPLARRARAINDAVAGPAARHGTVHLDLACQPALYERRMWGVDRLHPGERGHRHLARLFAAELAARGLAVRLPDPEPAEPEPSAWASAFWLATAGTAWLARRCLDFLPAFARLVADEYRRGPDPAGDPAVDAAVDPAVHAATASRTAPVDLELADADLVDVEFACPVPAGEPRVDHGRDEPGHEGRHRGRVVPAAGERGHQLGLPHP</sequence>
<dbReference type="Gene3D" id="3.40.50.1110">
    <property type="entry name" value="SGNH hydrolase"/>
    <property type="match status" value="1"/>
</dbReference>
<dbReference type="PANTHER" id="PTHR43784">
    <property type="entry name" value="GDSL-LIKE LIPASE/ACYLHYDROLASE, PUTATIVE (AFU_ORTHOLOGUE AFUA_2G00820)-RELATED"/>
    <property type="match status" value="1"/>
</dbReference>
<feature type="compositionally biased region" description="Basic and acidic residues" evidence="1">
    <location>
        <begin position="344"/>
        <end position="356"/>
    </location>
</feature>
<dbReference type="RefSeq" id="WP_344888955.1">
    <property type="nucleotide sequence ID" value="NZ_BAAAZP010000150.1"/>
</dbReference>